<evidence type="ECO:0000313" key="3">
    <source>
        <dbReference type="Proteomes" id="UP000261540"/>
    </source>
</evidence>
<dbReference type="GO" id="GO:0003697">
    <property type="term" value="F:single-stranded DNA binding"/>
    <property type="evidence" value="ECO:0007669"/>
    <property type="project" value="TreeGrafter"/>
</dbReference>
<protein>
    <recommendedName>
        <fullName evidence="4">SEFIR domain-containing protein</fullName>
    </recommendedName>
</protein>
<accession>A0A3B3QT74</accession>
<dbReference type="Ensembl" id="ENSPKIT00000033939.1">
    <property type="protein sequence ID" value="ENSPKIP00000009827.1"/>
    <property type="gene ID" value="ENSPKIG00000024746.1"/>
</dbReference>
<dbReference type="PANTHER" id="PTHR35668">
    <property type="entry name" value="PROTEIN SHORTAGE IN CHIASMATA 1 ORTHOLOG"/>
    <property type="match status" value="1"/>
</dbReference>
<keyword evidence="3" id="KW-1185">Reference proteome</keyword>
<name>A0A3B3QT74_9TELE</name>
<evidence type="ECO:0000313" key="2">
    <source>
        <dbReference type="Ensembl" id="ENSPKIP00000009827.1"/>
    </source>
</evidence>
<feature type="compositionally biased region" description="Basic and acidic residues" evidence="1">
    <location>
        <begin position="557"/>
        <end position="569"/>
    </location>
</feature>
<dbReference type="STRING" id="1676925.ENSPKIP00000009777"/>
<dbReference type="GO" id="GO:0000712">
    <property type="term" value="P:resolution of meiotic recombination intermediates"/>
    <property type="evidence" value="ECO:0007669"/>
    <property type="project" value="InterPro"/>
</dbReference>
<dbReference type="InterPro" id="IPR039991">
    <property type="entry name" value="SHOC1"/>
</dbReference>
<dbReference type="GO" id="GO:0000794">
    <property type="term" value="C:condensed nuclear chromosome"/>
    <property type="evidence" value="ECO:0007669"/>
    <property type="project" value="InterPro"/>
</dbReference>
<evidence type="ECO:0000256" key="1">
    <source>
        <dbReference type="SAM" id="MobiDB-lite"/>
    </source>
</evidence>
<dbReference type="GeneTree" id="ENSGT00390000013037"/>
<feature type="region of interest" description="Disordered" evidence="1">
    <location>
        <begin position="549"/>
        <end position="569"/>
    </location>
</feature>
<organism evidence="2 3">
    <name type="scientific">Paramormyrops kingsleyae</name>
    <dbReference type="NCBI Taxonomy" id="1676925"/>
    <lineage>
        <taxon>Eukaryota</taxon>
        <taxon>Metazoa</taxon>
        <taxon>Chordata</taxon>
        <taxon>Craniata</taxon>
        <taxon>Vertebrata</taxon>
        <taxon>Euteleostomi</taxon>
        <taxon>Actinopterygii</taxon>
        <taxon>Neopterygii</taxon>
        <taxon>Teleostei</taxon>
        <taxon>Osteoglossocephala</taxon>
        <taxon>Osteoglossomorpha</taxon>
        <taxon>Osteoglossiformes</taxon>
        <taxon>Mormyridae</taxon>
        <taxon>Paramormyrops</taxon>
    </lineage>
</organism>
<dbReference type="PANTHER" id="PTHR35668:SF1">
    <property type="entry name" value="PROTEIN SHORTAGE IN CHIASMATA 1 ORTHOLOG"/>
    <property type="match status" value="1"/>
</dbReference>
<evidence type="ECO:0008006" key="4">
    <source>
        <dbReference type="Google" id="ProtNLM"/>
    </source>
</evidence>
<dbReference type="Proteomes" id="UP000261540">
    <property type="component" value="Unplaced"/>
</dbReference>
<reference evidence="2" key="1">
    <citation type="submission" date="2025-05" db="UniProtKB">
        <authorList>
            <consortium name="Ensembl"/>
        </authorList>
    </citation>
    <scope>IDENTIFICATION</scope>
</reference>
<proteinExistence type="predicted"/>
<dbReference type="GO" id="GO:0016887">
    <property type="term" value="F:ATP hydrolysis activity"/>
    <property type="evidence" value="ECO:0007669"/>
    <property type="project" value="InterPro"/>
</dbReference>
<dbReference type="Pfam" id="PF17825">
    <property type="entry name" value="DUF5587"/>
    <property type="match status" value="1"/>
</dbReference>
<dbReference type="Ensembl" id="ENSPKIT00000033889.1">
    <property type="protein sequence ID" value="ENSPKIP00000009777.1"/>
    <property type="gene ID" value="ENSPKIG00000024746.1"/>
</dbReference>
<sequence length="1332" mass="148389">MFSAVRYKSIDYAFEASTRCKLTVSLLSLPLPERTGELPDLAFREPWTRAKVMSSCRLSVGGSVLDDLCTSREVVDIPERISFSSTRGGVACLTSQTGVNHPSWCETFSIGAIEQHLIRQHESLCLEEALCVDFLPKFQKLPSLNVLLTRLKTLTVSDPLLALMAVSEPCILRDCVPWQDTVAAGAQTGETNVKEHFLTESLADTESLLLDVVLEVHVQSPARPSLYSTLQNITSAVPEVVLESSTSLEYLRMDTAASVQMRIELYDMPNELTSRDLAVESPVLSSPPACLILLPNLELDVPLRPPCPPCLPQPRTSCLQLQKETLSPEDRLDLLHDGGRAAMEGLWKAEKHHYSILDLLLAEPQVCRRAKPYPPLLEAAELMDIKRFIEVHRHLETEHFILNFNPDLGVEKTTPVDQIHADTVLAPVEDFSVFSFRQIDYILTESSDESEYIKQPKKGVEDLDIDMDLDDMSDSAKVSLPVRPKSQNILNIPRAHRTESSPVGGLERKNTSTLARACGMETPNRNTAWTTRKDLDPLQTFMMLRSQQWHQSVNQEHPAEPAPRQKLEPNQKPVCTISDRDSTGAKDICNATTAKGRGSSRVIAVQASESQRQAFQELRAVTMSCLSNSNSCAMGSQTDFHSLSSDQTLFLLRQQEKELTRCLMQGESSEKGVHMHKELSLIHMLVTARDLLLTCDLSAAVDYLDEARTADVGGCLHSLWTRLRVVQYLSWRSREPNPKAAQLEQEMKAWWLRNRTQIPPPKVLVILAMDTDCVRAEVYDTLSQITGVPVSFLYPEEGSRKLDGQRVSKSLQESWCVVISSSHIGPCFPWDCLSLVVEYDSSESSAWASLCRETAISHMTFRTIIPVVDPTQADRAVELDIAFVLLAAGSLFRSEDLLQTLQSTYGMTLLERSIQPSPQMLGRQEGQSVVTVDESTAVFTQELEALRIDEITEHMVRRLTALSLQYSHCWVLLLCPEDHSSGYNCTSEVFRNLPQIYSQLSWFGEKTKDMGVKVLFVTGMADLARCMHDIAHHTLMTSGRDPITWLDRDWLSVLASQEEKWLTRFPSISPLVAQLMLSRAPSLHWLLTAPLPDLRRLLPEVPEKVIKLFSETAALFPPIMCQSPEPPSGFFLSPGAPGREDELLSPGTFYPADFGAYDASSSLSLKDEGVALELGFGCGSGAAADLEGRFLTSRDSCMAQEPKESSMKCTALLKQMSWPFNDPNPHGLSVEGPFQMAAQTGHNSLPPKYAQELFLPRPTGPPWRASTSLVNTTNDITVHWKGCFNRGLAGKRSAEGMEKEDVTEVIPHAAKRKLTYERIPGRGDGQTRLMFS</sequence>